<evidence type="ECO:0000256" key="9">
    <source>
        <dbReference type="ARBA" id="ARBA00022777"/>
    </source>
</evidence>
<dbReference type="PANTHER" id="PTHR45436:SF9">
    <property type="entry name" value="SENSOR PROTEIN"/>
    <property type="match status" value="1"/>
</dbReference>
<dbReference type="RefSeq" id="WP_340335962.1">
    <property type="nucleotide sequence ID" value="NZ_JBBKZS010000005.1"/>
</dbReference>
<dbReference type="PANTHER" id="PTHR45436">
    <property type="entry name" value="SENSOR HISTIDINE KINASE YKOH"/>
    <property type="match status" value="1"/>
</dbReference>
<comment type="catalytic activity">
    <reaction evidence="1 13">
        <text>ATP + protein L-histidine = ADP + protein N-phospho-L-histidine.</text>
        <dbReference type="EC" id="2.7.13.3"/>
    </reaction>
</comment>
<dbReference type="CDD" id="cd00082">
    <property type="entry name" value="HisKA"/>
    <property type="match status" value="1"/>
</dbReference>
<evidence type="ECO:0000259" key="15">
    <source>
        <dbReference type="PROSITE" id="PS50109"/>
    </source>
</evidence>
<keyword evidence="4 13" id="KW-0997">Cell inner membrane</keyword>
<dbReference type="InterPro" id="IPR036097">
    <property type="entry name" value="HisK_dim/P_sf"/>
</dbReference>
<dbReference type="InterPro" id="IPR003661">
    <property type="entry name" value="HisK_dim/P_dom"/>
</dbReference>
<evidence type="ECO:0000256" key="13">
    <source>
        <dbReference type="RuleBase" id="RU364088"/>
    </source>
</evidence>
<protein>
    <recommendedName>
        <fullName evidence="13">Sensor protein</fullName>
        <ecNumber evidence="13">2.7.13.3</ecNumber>
    </recommendedName>
</protein>
<keyword evidence="12 13" id="KW-0472">Membrane</keyword>
<dbReference type="PROSITE" id="PS50109">
    <property type="entry name" value="HIS_KIN"/>
    <property type="match status" value="1"/>
</dbReference>
<evidence type="ECO:0000256" key="1">
    <source>
        <dbReference type="ARBA" id="ARBA00000085"/>
    </source>
</evidence>
<dbReference type="CDD" id="cd00075">
    <property type="entry name" value="HATPase"/>
    <property type="match status" value="1"/>
</dbReference>
<evidence type="ECO:0000256" key="11">
    <source>
        <dbReference type="ARBA" id="ARBA00022989"/>
    </source>
</evidence>
<feature type="transmembrane region" description="Helical" evidence="13">
    <location>
        <begin position="140"/>
        <end position="163"/>
    </location>
</feature>
<evidence type="ECO:0000256" key="12">
    <source>
        <dbReference type="ARBA" id="ARBA00023136"/>
    </source>
</evidence>
<comment type="caution">
    <text evidence="16">The sequence shown here is derived from an EMBL/GenBank/DDBJ whole genome shotgun (WGS) entry which is preliminary data.</text>
</comment>
<dbReference type="GO" id="GO:0004673">
    <property type="term" value="F:protein histidine kinase activity"/>
    <property type="evidence" value="ECO:0007669"/>
    <property type="project" value="UniProtKB-EC"/>
</dbReference>
<keyword evidence="8 13" id="KW-0547">Nucleotide-binding</keyword>
<dbReference type="InterPro" id="IPR036890">
    <property type="entry name" value="HATPase_C_sf"/>
</dbReference>
<evidence type="ECO:0000256" key="14">
    <source>
        <dbReference type="SAM" id="Coils"/>
    </source>
</evidence>
<keyword evidence="5" id="KW-0597">Phosphoprotein</keyword>
<dbReference type="Gene3D" id="3.30.565.10">
    <property type="entry name" value="Histidine kinase-like ATPase, C-terminal domain"/>
    <property type="match status" value="1"/>
</dbReference>
<keyword evidence="11 13" id="KW-1133">Transmembrane helix</keyword>
<dbReference type="Proteomes" id="UP001367030">
    <property type="component" value="Unassembled WGS sequence"/>
</dbReference>
<organism evidence="16 17">
    <name type="scientific">Variovorax robiniae</name>
    <dbReference type="NCBI Taxonomy" id="1836199"/>
    <lineage>
        <taxon>Bacteria</taxon>
        <taxon>Pseudomonadati</taxon>
        <taxon>Pseudomonadota</taxon>
        <taxon>Betaproteobacteria</taxon>
        <taxon>Burkholderiales</taxon>
        <taxon>Comamonadaceae</taxon>
        <taxon>Variovorax</taxon>
    </lineage>
</organism>
<dbReference type="Pfam" id="PF02518">
    <property type="entry name" value="HATPase_c"/>
    <property type="match status" value="1"/>
</dbReference>
<dbReference type="SMART" id="SM00388">
    <property type="entry name" value="HisKA"/>
    <property type="match status" value="1"/>
</dbReference>
<evidence type="ECO:0000313" key="17">
    <source>
        <dbReference type="Proteomes" id="UP001367030"/>
    </source>
</evidence>
<name>A0ABU8XB56_9BURK</name>
<dbReference type="SUPFAM" id="SSF55874">
    <property type="entry name" value="ATPase domain of HSP90 chaperone/DNA topoisomerase II/histidine kinase"/>
    <property type="match status" value="1"/>
</dbReference>
<evidence type="ECO:0000256" key="4">
    <source>
        <dbReference type="ARBA" id="ARBA00022519"/>
    </source>
</evidence>
<evidence type="ECO:0000256" key="7">
    <source>
        <dbReference type="ARBA" id="ARBA00022692"/>
    </source>
</evidence>
<dbReference type="InterPro" id="IPR005467">
    <property type="entry name" value="His_kinase_dom"/>
</dbReference>
<evidence type="ECO:0000256" key="3">
    <source>
        <dbReference type="ARBA" id="ARBA00022475"/>
    </source>
</evidence>
<keyword evidence="13" id="KW-0902">Two-component regulatory system</keyword>
<evidence type="ECO:0000256" key="2">
    <source>
        <dbReference type="ARBA" id="ARBA00004533"/>
    </source>
</evidence>
<keyword evidence="9 13" id="KW-0418">Kinase</keyword>
<evidence type="ECO:0000256" key="5">
    <source>
        <dbReference type="ARBA" id="ARBA00022553"/>
    </source>
</evidence>
<gene>
    <name evidence="16" type="ORF">WKW79_15020</name>
</gene>
<dbReference type="InterPro" id="IPR003594">
    <property type="entry name" value="HATPase_dom"/>
</dbReference>
<evidence type="ECO:0000256" key="8">
    <source>
        <dbReference type="ARBA" id="ARBA00022741"/>
    </source>
</evidence>
<feature type="domain" description="Histidine kinase" evidence="15">
    <location>
        <begin position="225"/>
        <end position="440"/>
    </location>
</feature>
<proteinExistence type="predicted"/>
<dbReference type="Gene3D" id="1.10.287.130">
    <property type="match status" value="1"/>
</dbReference>
<reference evidence="16 17" key="1">
    <citation type="submission" date="2024-03" db="EMBL/GenBank/DDBJ databases">
        <title>Novel species of the genus Variovorax.</title>
        <authorList>
            <person name="Liu Q."/>
            <person name="Xin Y.-H."/>
        </authorList>
    </citation>
    <scope>NUCLEOTIDE SEQUENCE [LARGE SCALE GENOMIC DNA]</scope>
    <source>
        <strain evidence="16 17">KACC 18901</strain>
    </source>
</reference>
<feature type="coiled-coil region" evidence="14">
    <location>
        <begin position="202"/>
        <end position="229"/>
    </location>
</feature>
<dbReference type="PRINTS" id="PR00344">
    <property type="entry name" value="BCTRLSENSOR"/>
</dbReference>
<keyword evidence="3 13" id="KW-1003">Cell membrane</keyword>
<dbReference type="EC" id="2.7.13.3" evidence="13"/>
<keyword evidence="6 13" id="KW-0808">Transferase</keyword>
<keyword evidence="14" id="KW-0175">Coiled coil</keyword>
<accession>A0ABU8XB56</accession>
<keyword evidence="17" id="KW-1185">Reference proteome</keyword>
<keyword evidence="10 13" id="KW-0067">ATP-binding</keyword>
<dbReference type="NCBIfam" id="TIGR01386">
    <property type="entry name" value="cztS_silS_copS"/>
    <property type="match status" value="1"/>
</dbReference>
<dbReference type="SMART" id="SM00387">
    <property type="entry name" value="HATPase_c"/>
    <property type="match status" value="1"/>
</dbReference>
<dbReference type="Pfam" id="PF00512">
    <property type="entry name" value="HisKA"/>
    <property type="match status" value="1"/>
</dbReference>
<keyword evidence="7 13" id="KW-0812">Transmembrane</keyword>
<feature type="transmembrane region" description="Helical" evidence="13">
    <location>
        <begin position="12"/>
        <end position="37"/>
    </location>
</feature>
<dbReference type="InterPro" id="IPR006290">
    <property type="entry name" value="CztS_silS_copS"/>
</dbReference>
<dbReference type="InterPro" id="IPR050428">
    <property type="entry name" value="TCS_sensor_his_kinase"/>
</dbReference>
<dbReference type="EMBL" id="JBBKZS010000005">
    <property type="protein sequence ID" value="MEJ8855892.1"/>
    <property type="molecule type" value="Genomic_DNA"/>
</dbReference>
<evidence type="ECO:0000256" key="10">
    <source>
        <dbReference type="ARBA" id="ARBA00022840"/>
    </source>
</evidence>
<evidence type="ECO:0000256" key="6">
    <source>
        <dbReference type="ARBA" id="ARBA00022679"/>
    </source>
</evidence>
<dbReference type="SUPFAM" id="SSF47384">
    <property type="entry name" value="Homodimeric domain of signal transducing histidine kinase"/>
    <property type="match status" value="1"/>
</dbReference>
<dbReference type="InterPro" id="IPR004358">
    <property type="entry name" value="Sig_transdc_His_kin-like_C"/>
</dbReference>
<sequence>MNSRSIQASLSRWFALQTFVGLSLVCGAIYALTMWSFQLKQASEFDRHVEFVTHLLSEPANIANRSELKHKLDDFFLSHDDIGIVLMEDSRLLYASTPKRKAAEWVWTPVDLANVSAGTLNTQLRLGIDVQEDARLLRRLAWTLVGAVFLGSLLVSLTGVLLVRRGLKPLQKLAAQTAETGPEHPGRRVDAGPYASELLPWISQFNAVLERAEQAYQQLESFNADVAHELRTPLTNMIAEVEIELARPRTPDALRDGLASNLEEARRLSAIVSDMLFLSKSDRGALARRSDPVSLAEQVQAVAEFHEAALEQANLRVQVSGDARMSVDVALVRRAISNLVGNAIRYALPATIIAVVVERAGEAVWLKVANRGETIAPEALPHLFKRFFRADRSRAGSAEHHGLGLAIVSAIARMHGGETRVRSIAGFTEICFSLMPPAADGRPRITQS</sequence>
<comment type="function">
    <text evidence="13">Member of a two-component regulatory system.</text>
</comment>
<comment type="subcellular location">
    <subcellularLocation>
        <location evidence="2 13">Cell inner membrane</location>
    </subcellularLocation>
</comment>
<evidence type="ECO:0000313" key="16">
    <source>
        <dbReference type="EMBL" id="MEJ8855892.1"/>
    </source>
</evidence>